<dbReference type="SUPFAM" id="SSF46946">
    <property type="entry name" value="S13-like H2TH domain"/>
    <property type="match status" value="1"/>
</dbReference>
<evidence type="ECO:0000313" key="19">
    <source>
        <dbReference type="EMBL" id="PIR88584.1"/>
    </source>
</evidence>
<dbReference type="Pfam" id="PF06827">
    <property type="entry name" value="zf-FPG_IleRS"/>
    <property type="match status" value="1"/>
</dbReference>
<keyword evidence="11" id="KW-0234">DNA repair</keyword>
<dbReference type="Gene3D" id="1.10.8.50">
    <property type="match status" value="1"/>
</dbReference>
<feature type="domain" description="FPG-type" evidence="17">
    <location>
        <begin position="278"/>
        <end position="312"/>
    </location>
</feature>
<dbReference type="InterPro" id="IPR020629">
    <property type="entry name" value="FPG_Glyclase"/>
</dbReference>
<dbReference type="Gene3D" id="3.20.190.10">
    <property type="entry name" value="MutM-like, N-terminal"/>
    <property type="match status" value="1"/>
</dbReference>
<dbReference type="InterPro" id="IPR000214">
    <property type="entry name" value="Znf_DNA_glyclase/AP_lyase"/>
</dbReference>
<evidence type="ECO:0000256" key="9">
    <source>
        <dbReference type="ARBA" id="ARBA00022833"/>
    </source>
</evidence>
<evidence type="ECO:0000256" key="14">
    <source>
        <dbReference type="ARBA" id="ARBA00023295"/>
    </source>
</evidence>
<protein>
    <recommendedName>
        <fullName evidence="21">DNA-formamidopyrimidine glycosylase</fullName>
    </recommendedName>
</protein>
<evidence type="ECO:0000256" key="15">
    <source>
        <dbReference type="ARBA" id="ARBA00044632"/>
    </source>
</evidence>
<dbReference type="Pfam" id="PF06831">
    <property type="entry name" value="H2TH"/>
    <property type="match status" value="1"/>
</dbReference>
<comment type="similarity">
    <text evidence="3">Belongs to the FPG family.</text>
</comment>
<gene>
    <name evidence="19" type="ORF">COU09_01205</name>
</gene>
<evidence type="ECO:0000256" key="7">
    <source>
        <dbReference type="ARBA" id="ARBA00022771"/>
    </source>
</evidence>
<dbReference type="GO" id="GO:0034039">
    <property type="term" value="F:8-oxo-7,8-dihydroguanine DNA N-glycosylase activity"/>
    <property type="evidence" value="ECO:0007669"/>
    <property type="project" value="TreeGrafter"/>
</dbReference>
<dbReference type="InterPro" id="IPR010663">
    <property type="entry name" value="Znf_FPG/IleRS"/>
</dbReference>
<dbReference type="NCBIfam" id="TIGR00577">
    <property type="entry name" value="fpg"/>
    <property type="match status" value="1"/>
</dbReference>
<evidence type="ECO:0000256" key="5">
    <source>
        <dbReference type="ARBA" id="ARBA00022723"/>
    </source>
</evidence>
<evidence type="ECO:0000256" key="4">
    <source>
        <dbReference type="ARBA" id="ARBA00011245"/>
    </source>
</evidence>
<keyword evidence="12" id="KW-0456">Lyase</keyword>
<organism evidence="19 20">
    <name type="scientific">Candidatus Harrisonbacteria bacterium CG10_big_fil_rev_8_21_14_0_10_44_23</name>
    <dbReference type="NCBI Taxonomy" id="1974585"/>
    <lineage>
        <taxon>Bacteria</taxon>
        <taxon>Candidatus Harrisoniibacteriota</taxon>
    </lineage>
</organism>
<dbReference type="SUPFAM" id="SSF57716">
    <property type="entry name" value="Glucocorticoid receptor-like (DNA-binding domain)"/>
    <property type="match status" value="1"/>
</dbReference>
<comment type="catalytic activity">
    <reaction evidence="1">
        <text>Hydrolysis of DNA containing ring-opened 7-methylguanine residues, releasing 2,6-diamino-4-hydroxy-5-(N-methyl)formamidopyrimidine.</text>
        <dbReference type="EC" id="3.2.2.23"/>
    </reaction>
</comment>
<keyword evidence="6" id="KW-0227">DNA damage</keyword>
<dbReference type="GO" id="GO:0003684">
    <property type="term" value="F:damaged DNA binding"/>
    <property type="evidence" value="ECO:0007669"/>
    <property type="project" value="InterPro"/>
</dbReference>
<dbReference type="EMBL" id="PFBB01000014">
    <property type="protein sequence ID" value="PIR88584.1"/>
    <property type="molecule type" value="Genomic_DNA"/>
</dbReference>
<proteinExistence type="inferred from homology"/>
<keyword evidence="10" id="KW-0238">DNA-binding</keyword>
<dbReference type="CDD" id="cd08966">
    <property type="entry name" value="EcFpg-like_N"/>
    <property type="match status" value="1"/>
</dbReference>
<keyword evidence="5" id="KW-0479">Metal-binding</keyword>
<evidence type="ECO:0000256" key="12">
    <source>
        <dbReference type="ARBA" id="ARBA00023239"/>
    </source>
</evidence>
<evidence type="ECO:0000256" key="6">
    <source>
        <dbReference type="ARBA" id="ARBA00022763"/>
    </source>
</evidence>
<accession>A0A2H0UQA7</accession>
<dbReference type="NCBIfam" id="NF002211">
    <property type="entry name" value="PRK01103.1"/>
    <property type="match status" value="1"/>
</dbReference>
<evidence type="ECO:0000313" key="20">
    <source>
        <dbReference type="Proteomes" id="UP000229615"/>
    </source>
</evidence>
<dbReference type="InterPro" id="IPR012319">
    <property type="entry name" value="FPG_cat"/>
</dbReference>
<dbReference type="Proteomes" id="UP000229615">
    <property type="component" value="Unassembled WGS sequence"/>
</dbReference>
<dbReference type="SMART" id="SM00898">
    <property type="entry name" value="Fapy_DNA_glyco"/>
    <property type="match status" value="1"/>
</dbReference>
<evidence type="ECO:0000256" key="3">
    <source>
        <dbReference type="ARBA" id="ARBA00009409"/>
    </source>
</evidence>
<comment type="subunit">
    <text evidence="4">Monomer.</text>
</comment>
<keyword evidence="9" id="KW-0862">Zinc</keyword>
<dbReference type="AlphaFoldDB" id="A0A2H0UQA7"/>
<dbReference type="GO" id="GO:0006284">
    <property type="term" value="P:base-excision repair"/>
    <property type="evidence" value="ECO:0007669"/>
    <property type="project" value="InterPro"/>
</dbReference>
<dbReference type="PANTHER" id="PTHR22993">
    <property type="entry name" value="FORMAMIDOPYRIMIDINE-DNA GLYCOSYLASE"/>
    <property type="match status" value="1"/>
</dbReference>
<dbReference type="SUPFAM" id="SSF81624">
    <property type="entry name" value="N-terminal domain of MutM-like DNA repair proteins"/>
    <property type="match status" value="1"/>
</dbReference>
<comment type="catalytic activity">
    <reaction evidence="15">
        <text>2'-deoxyribonucleotide-(2'-deoxyribose 5'-phosphate)-2'-deoxyribonucleotide-DNA = a 3'-end 2'-deoxyribonucleotide-(2,3-dehydro-2,3-deoxyribose 5'-phosphate)-DNA + a 5'-end 5'-phospho-2'-deoxyribonucleoside-DNA + H(+)</text>
        <dbReference type="Rhea" id="RHEA:66592"/>
        <dbReference type="Rhea" id="RHEA-COMP:13180"/>
        <dbReference type="Rhea" id="RHEA-COMP:16897"/>
        <dbReference type="Rhea" id="RHEA-COMP:17067"/>
        <dbReference type="ChEBI" id="CHEBI:15378"/>
        <dbReference type="ChEBI" id="CHEBI:136412"/>
        <dbReference type="ChEBI" id="CHEBI:157695"/>
        <dbReference type="ChEBI" id="CHEBI:167181"/>
        <dbReference type="EC" id="4.2.99.18"/>
    </reaction>
</comment>
<dbReference type="InterPro" id="IPR015886">
    <property type="entry name" value="H2TH_FPG"/>
</dbReference>
<dbReference type="PANTHER" id="PTHR22993:SF9">
    <property type="entry name" value="FORMAMIDOPYRIMIDINE-DNA GLYCOSYLASE"/>
    <property type="match status" value="1"/>
</dbReference>
<dbReference type="GO" id="GO:0008270">
    <property type="term" value="F:zinc ion binding"/>
    <property type="evidence" value="ECO:0007669"/>
    <property type="project" value="UniProtKB-KW"/>
</dbReference>
<keyword evidence="8" id="KW-0378">Hydrolase</keyword>
<sequence>MFNPLVPELPEVQTVVDDLNRRVKGRKILRVWSDTPKQIRDYSAPGRRLTDLHRDESSKNFRNFQKDIKNKKILRAKRIGKNILIDLSGGKTLLIHQKMTGHLLLGEWAIKKGRPVAIKPKEMVKDPYNGFIHLILYLDNGKQLALSDLRKFAKAILADTKKIHDLPDIKNLGPDALDPSLTLKKFANLIKKSGPTIKQALLKPELVAGIGNIYSDDILYQSFVHPLQNPKKLTPEEISKMYKAMRQVLKKAVRLRGTSTSDFRDTAGKEGRYTNHRLVYGREGEPCQRCQTPIKRIKVGGRSASFCPKCQAPKRTYNGKKKKKRN</sequence>
<evidence type="ECO:0000259" key="18">
    <source>
        <dbReference type="PROSITE" id="PS51068"/>
    </source>
</evidence>
<dbReference type="PROSITE" id="PS51068">
    <property type="entry name" value="FPG_CAT"/>
    <property type="match status" value="1"/>
</dbReference>
<dbReference type="PROSITE" id="PS51066">
    <property type="entry name" value="ZF_FPG_2"/>
    <property type="match status" value="1"/>
</dbReference>
<evidence type="ECO:0008006" key="21">
    <source>
        <dbReference type="Google" id="ProtNLM"/>
    </source>
</evidence>
<reference evidence="20" key="1">
    <citation type="submission" date="2017-09" db="EMBL/GenBank/DDBJ databases">
        <title>Depth-based differentiation of microbial function through sediment-hosted aquifers and enrichment of novel symbionts in the deep terrestrial subsurface.</title>
        <authorList>
            <person name="Probst A.J."/>
            <person name="Ladd B."/>
            <person name="Jarett J.K."/>
            <person name="Geller-Mcgrath D.E."/>
            <person name="Sieber C.M.K."/>
            <person name="Emerson J.B."/>
            <person name="Anantharaman K."/>
            <person name="Thomas B.C."/>
            <person name="Malmstrom R."/>
            <person name="Stieglmeier M."/>
            <person name="Klingl A."/>
            <person name="Woyke T."/>
            <person name="Ryan C.M."/>
            <person name="Banfield J.F."/>
        </authorList>
    </citation>
    <scope>NUCLEOTIDE SEQUENCE [LARGE SCALE GENOMIC DNA]</scope>
</reference>
<feature type="domain" description="Formamidopyrimidine-DNA glycosylase catalytic" evidence="18">
    <location>
        <begin position="7"/>
        <end position="153"/>
    </location>
</feature>
<keyword evidence="14" id="KW-0326">Glycosidase</keyword>
<dbReference type="GO" id="GO:0140078">
    <property type="term" value="F:class I DNA-(apurinic or apyrimidinic site) endonuclease activity"/>
    <property type="evidence" value="ECO:0007669"/>
    <property type="project" value="UniProtKB-EC"/>
</dbReference>
<evidence type="ECO:0000256" key="11">
    <source>
        <dbReference type="ARBA" id="ARBA00023204"/>
    </source>
</evidence>
<dbReference type="SMART" id="SM01232">
    <property type="entry name" value="H2TH"/>
    <property type="match status" value="1"/>
</dbReference>
<evidence type="ECO:0000256" key="1">
    <source>
        <dbReference type="ARBA" id="ARBA00001668"/>
    </source>
</evidence>
<dbReference type="Pfam" id="PF01149">
    <property type="entry name" value="Fapy_DNA_glyco"/>
    <property type="match status" value="1"/>
</dbReference>
<name>A0A2H0UQA7_9BACT</name>
<evidence type="ECO:0000256" key="13">
    <source>
        <dbReference type="ARBA" id="ARBA00023268"/>
    </source>
</evidence>
<keyword evidence="13" id="KW-0511">Multifunctional enzyme</keyword>
<evidence type="ECO:0000256" key="2">
    <source>
        <dbReference type="ARBA" id="ARBA00001947"/>
    </source>
</evidence>
<evidence type="ECO:0000259" key="17">
    <source>
        <dbReference type="PROSITE" id="PS51066"/>
    </source>
</evidence>
<dbReference type="InterPro" id="IPR035937">
    <property type="entry name" value="FPG_N"/>
</dbReference>
<keyword evidence="7 16" id="KW-0863">Zinc-finger</keyword>
<comment type="caution">
    <text evidence="19">The sequence shown here is derived from an EMBL/GenBank/DDBJ whole genome shotgun (WGS) entry which is preliminary data.</text>
</comment>
<comment type="cofactor">
    <cofactor evidence="2">
        <name>Zn(2+)</name>
        <dbReference type="ChEBI" id="CHEBI:29105"/>
    </cofactor>
</comment>
<dbReference type="InterPro" id="IPR010979">
    <property type="entry name" value="Ribosomal_uS13-like_H2TH"/>
</dbReference>
<evidence type="ECO:0000256" key="8">
    <source>
        <dbReference type="ARBA" id="ARBA00022801"/>
    </source>
</evidence>
<dbReference type="FunFam" id="1.10.8.50:FF:000003">
    <property type="entry name" value="Formamidopyrimidine-DNA glycosylase"/>
    <property type="match status" value="1"/>
</dbReference>
<evidence type="ECO:0000256" key="10">
    <source>
        <dbReference type="ARBA" id="ARBA00023125"/>
    </source>
</evidence>
<evidence type="ECO:0000256" key="16">
    <source>
        <dbReference type="PROSITE-ProRule" id="PRU00391"/>
    </source>
</evidence>